<reference evidence="4" key="1">
    <citation type="submission" date="2010-08" db="EMBL/GenBank/DDBJ databases">
        <authorList>
            <person name="Muzny D."/>
            <person name="Qin X."/>
            <person name="Buhay C."/>
            <person name="Dugan-Rocha S."/>
            <person name="Ding Y."/>
            <person name="Chen G."/>
            <person name="Hawes A."/>
            <person name="Holder M."/>
            <person name="Jhangiani S."/>
            <person name="Johnson A."/>
            <person name="Khan Z."/>
            <person name="Li Z."/>
            <person name="Liu W."/>
            <person name="Liu X."/>
            <person name="Perez L."/>
            <person name="Shen H."/>
            <person name="Wang Q."/>
            <person name="Watt J."/>
            <person name="Xi L."/>
            <person name="Xin Y."/>
            <person name="Zhou J."/>
            <person name="Deng J."/>
            <person name="Jiang H."/>
            <person name="Liu Y."/>
            <person name="Qu J."/>
            <person name="Song X.-Z."/>
            <person name="Zhang L."/>
            <person name="Villasana D."/>
            <person name="Johnson A."/>
            <person name="Liu J."/>
            <person name="Liyanage D."/>
            <person name="Lorensuhewa L."/>
            <person name="Robinson T."/>
            <person name="Song A."/>
            <person name="Song B.-B."/>
            <person name="Dinh H."/>
            <person name="Thornton R."/>
            <person name="Coyle M."/>
            <person name="Francisco L."/>
            <person name="Jackson L."/>
            <person name="Javaid M."/>
            <person name="Korchina V."/>
            <person name="Kovar C."/>
            <person name="Mata R."/>
            <person name="Mathew T."/>
            <person name="Ngo R."/>
            <person name="Nguyen L."/>
            <person name="Nguyen N."/>
            <person name="Okwuonu G."/>
            <person name="Ongeri F."/>
            <person name="Pham C."/>
            <person name="Simmons D."/>
            <person name="Wilczek-Boney K."/>
            <person name="Hale W."/>
            <person name="Jakkamsetti A."/>
            <person name="Pham P."/>
            <person name="Ruth R."/>
            <person name="San Lucas F."/>
            <person name="Warren J."/>
            <person name="Zhang J."/>
            <person name="Zhao Z."/>
            <person name="Zhou C."/>
            <person name="Zhu D."/>
            <person name="Lee S."/>
            <person name="Bess C."/>
            <person name="Blankenburg K."/>
            <person name="Forbes L."/>
            <person name="Fu Q."/>
            <person name="Gubbala S."/>
            <person name="Hirani K."/>
            <person name="Jayaseelan J.C."/>
            <person name="Lara F."/>
            <person name="Munidasa M."/>
            <person name="Palculict T."/>
            <person name="Patil S."/>
            <person name="Pu L.-L."/>
            <person name="Saada N."/>
            <person name="Tang L."/>
            <person name="Weissenberger G."/>
            <person name="Zhu Y."/>
            <person name="Hemphill L."/>
            <person name="Shang Y."/>
            <person name="Youmans B."/>
            <person name="Ayvaz T."/>
            <person name="Ross M."/>
            <person name="Santibanez J."/>
            <person name="Aqrawi P."/>
            <person name="Gross S."/>
            <person name="Joshi V."/>
            <person name="Fowler G."/>
            <person name="Nazareth L."/>
            <person name="Reid J."/>
            <person name="Worley K."/>
            <person name="Petrosino J."/>
            <person name="Highlander S."/>
            <person name="Gibbs R."/>
        </authorList>
    </citation>
    <scope>NUCLEOTIDE SEQUENCE [LARGE SCALE GENOMIC DNA]</scope>
    <source>
        <strain evidence="4">DSM 15272</strain>
    </source>
</reference>
<evidence type="ECO:0000313" key="5">
    <source>
        <dbReference type="Proteomes" id="UP000003111"/>
    </source>
</evidence>
<dbReference type="Gene3D" id="2.30.110.10">
    <property type="entry name" value="Electron Transport, Fmn-binding Protein, Chain A"/>
    <property type="match status" value="1"/>
</dbReference>
<feature type="domain" description="Flavin reductase like" evidence="3">
    <location>
        <begin position="52"/>
        <end position="195"/>
    </location>
</feature>
<dbReference type="Proteomes" id="UP000003111">
    <property type="component" value="Unassembled WGS sequence"/>
</dbReference>
<comment type="similarity">
    <text evidence="1">Belongs to the non-flavoprotein flavin reductase family.</text>
</comment>
<protein>
    <submittedName>
        <fullName evidence="4">Flavin reductase-like protein</fullName>
    </submittedName>
</protein>
<dbReference type="SMART" id="SM00903">
    <property type="entry name" value="Flavin_Reduct"/>
    <property type="match status" value="1"/>
</dbReference>
<dbReference type="HOGENOM" id="CLU_059021_1_0_11"/>
<organism evidence="4 5">
    <name type="scientific">Aeromicrobium marinum DSM 15272</name>
    <dbReference type="NCBI Taxonomy" id="585531"/>
    <lineage>
        <taxon>Bacteria</taxon>
        <taxon>Bacillati</taxon>
        <taxon>Actinomycetota</taxon>
        <taxon>Actinomycetes</taxon>
        <taxon>Propionibacteriales</taxon>
        <taxon>Nocardioidaceae</taxon>
        <taxon>Aeromicrobium</taxon>
    </lineage>
</organism>
<dbReference type="OrthoDB" id="9792858at2"/>
<keyword evidence="2" id="KW-0560">Oxidoreductase</keyword>
<dbReference type="GO" id="GO:0042602">
    <property type="term" value="F:riboflavin reductase (NADPH) activity"/>
    <property type="evidence" value="ECO:0007669"/>
    <property type="project" value="TreeGrafter"/>
</dbReference>
<evidence type="ECO:0000259" key="3">
    <source>
        <dbReference type="SMART" id="SM00903"/>
    </source>
</evidence>
<gene>
    <name evidence="4" type="ORF">HMPREF0063_12535</name>
</gene>
<dbReference type="AlphaFoldDB" id="E2SES6"/>
<evidence type="ECO:0000313" key="4">
    <source>
        <dbReference type="EMBL" id="EFQ82373.1"/>
    </source>
</evidence>
<evidence type="ECO:0000256" key="2">
    <source>
        <dbReference type="ARBA" id="ARBA00023002"/>
    </source>
</evidence>
<dbReference type="InterPro" id="IPR002563">
    <property type="entry name" value="Flavin_Rdtase-like_dom"/>
</dbReference>
<sequence length="199" mass="21182">MNPDAAVSWPPRELIDSFMGAENGEFAWLPGEVVHFDNEAAQAAALTFRDVLGRYASGVTVVTTVHGGAPVGMTCQSFTSVSLDPPLVAFLPMKTSRAFAAIQLARRFCVNFLAADQAAVSNAFASRADDKFAGIDWHPTAGGMPLLDGVVGWVDCSIHAVHETGDHYLVIGRIEDLGTGDSTAPLLYHRGAYRTTDDG</sequence>
<dbReference type="SUPFAM" id="SSF50475">
    <property type="entry name" value="FMN-binding split barrel"/>
    <property type="match status" value="1"/>
</dbReference>
<dbReference type="InterPro" id="IPR050268">
    <property type="entry name" value="NADH-dep_flavin_reductase"/>
</dbReference>
<dbReference type="EMBL" id="ACLF03000008">
    <property type="protein sequence ID" value="EFQ82373.1"/>
    <property type="molecule type" value="Genomic_DNA"/>
</dbReference>
<dbReference type="eggNOG" id="COG1853">
    <property type="taxonomic scope" value="Bacteria"/>
</dbReference>
<comment type="caution">
    <text evidence="4">The sequence shown here is derived from an EMBL/GenBank/DDBJ whole genome shotgun (WGS) entry which is preliminary data.</text>
</comment>
<dbReference type="GO" id="GO:0010181">
    <property type="term" value="F:FMN binding"/>
    <property type="evidence" value="ECO:0007669"/>
    <property type="project" value="InterPro"/>
</dbReference>
<accession>E2SES6</accession>
<name>E2SES6_9ACTN</name>
<evidence type="ECO:0000256" key="1">
    <source>
        <dbReference type="ARBA" id="ARBA00008898"/>
    </source>
</evidence>
<dbReference type="PANTHER" id="PTHR30466">
    <property type="entry name" value="FLAVIN REDUCTASE"/>
    <property type="match status" value="1"/>
</dbReference>
<dbReference type="Pfam" id="PF01613">
    <property type="entry name" value="Flavin_Reduct"/>
    <property type="match status" value="1"/>
</dbReference>
<proteinExistence type="inferred from homology"/>
<keyword evidence="5" id="KW-1185">Reference proteome</keyword>
<dbReference type="PANTHER" id="PTHR30466:SF11">
    <property type="entry name" value="FLAVIN-DEPENDENT MONOOXYGENASE, REDUCTASE SUBUNIT HSAB"/>
    <property type="match status" value="1"/>
</dbReference>
<dbReference type="STRING" id="585531.HMPREF0063_12535"/>
<dbReference type="InterPro" id="IPR012349">
    <property type="entry name" value="Split_barrel_FMN-bd"/>
</dbReference>